<keyword evidence="3" id="KW-1185">Reference proteome</keyword>
<dbReference type="AlphaFoldDB" id="A0AAV9PF62"/>
<reference evidence="2 3" key="1">
    <citation type="submission" date="2023-08" db="EMBL/GenBank/DDBJ databases">
        <title>Black Yeasts Isolated from many extreme environments.</title>
        <authorList>
            <person name="Coleine C."/>
            <person name="Stajich J.E."/>
            <person name="Selbmann L."/>
        </authorList>
    </citation>
    <scope>NUCLEOTIDE SEQUENCE [LARGE SCALE GENOMIC DNA]</scope>
    <source>
        <strain evidence="2 3">CCFEE 5935</strain>
    </source>
</reference>
<organism evidence="2 3">
    <name type="scientific">Saxophila tyrrhenica</name>
    <dbReference type="NCBI Taxonomy" id="1690608"/>
    <lineage>
        <taxon>Eukaryota</taxon>
        <taxon>Fungi</taxon>
        <taxon>Dikarya</taxon>
        <taxon>Ascomycota</taxon>
        <taxon>Pezizomycotina</taxon>
        <taxon>Dothideomycetes</taxon>
        <taxon>Dothideomycetidae</taxon>
        <taxon>Mycosphaerellales</taxon>
        <taxon>Extremaceae</taxon>
        <taxon>Saxophila</taxon>
    </lineage>
</organism>
<dbReference type="EMBL" id="JAVRRT010000005">
    <property type="protein sequence ID" value="KAK5172365.1"/>
    <property type="molecule type" value="Genomic_DNA"/>
</dbReference>
<sequence>MRRNFPWSPITLVHLPDDDEPEPSMDQPMNLRSPHRPIRVGVILVNSKTEILDVAPVDIFSALSKEFLHNYPAHMISDARKEQALECEFHWVTETGRPGRLTAGAVVQATHSFITCPPLDIALMGAHDSTYALSRAEIDFVKKTHDGCLAFLFVCGGFQAALQSGLLEDKTATAPRPMIEWLRRNNSEVDWVTRRWARDGKVWTSGALLNGIDMTKAFVEEIWGGPGTLADFSLRSGGYPDRDVNYADVQGEL</sequence>
<dbReference type="SUPFAM" id="SSF52317">
    <property type="entry name" value="Class I glutamine amidotransferase-like"/>
    <property type="match status" value="1"/>
</dbReference>
<evidence type="ECO:0008006" key="4">
    <source>
        <dbReference type="Google" id="ProtNLM"/>
    </source>
</evidence>
<proteinExistence type="predicted"/>
<accession>A0AAV9PF62</accession>
<name>A0AAV9PF62_9PEZI</name>
<dbReference type="InterPro" id="IPR029062">
    <property type="entry name" value="Class_I_gatase-like"/>
</dbReference>
<feature type="region of interest" description="Disordered" evidence="1">
    <location>
        <begin position="1"/>
        <end position="32"/>
    </location>
</feature>
<dbReference type="PANTHER" id="PTHR43130">
    <property type="entry name" value="ARAC-FAMILY TRANSCRIPTIONAL REGULATOR"/>
    <property type="match status" value="1"/>
</dbReference>
<protein>
    <recommendedName>
        <fullName evidence="4">DJ-1/PfpI domain-containing protein</fullName>
    </recommendedName>
</protein>
<dbReference type="Gene3D" id="3.40.50.880">
    <property type="match status" value="1"/>
</dbReference>
<gene>
    <name evidence="2" type="ORF">LTR77_004004</name>
</gene>
<dbReference type="RefSeq" id="XP_064661209.1">
    <property type="nucleotide sequence ID" value="XM_064801258.1"/>
</dbReference>
<evidence type="ECO:0000313" key="2">
    <source>
        <dbReference type="EMBL" id="KAK5172365.1"/>
    </source>
</evidence>
<evidence type="ECO:0000256" key="1">
    <source>
        <dbReference type="SAM" id="MobiDB-lite"/>
    </source>
</evidence>
<comment type="caution">
    <text evidence="2">The sequence shown here is derived from an EMBL/GenBank/DDBJ whole genome shotgun (WGS) entry which is preliminary data.</text>
</comment>
<dbReference type="GeneID" id="89925350"/>
<dbReference type="PANTHER" id="PTHR43130:SF7">
    <property type="entry name" value="DJ-1_PFPI DOMAIN-CONTAINING PROTEIN"/>
    <property type="match status" value="1"/>
</dbReference>
<dbReference type="Proteomes" id="UP001337655">
    <property type="component" value="Unassembled WGS sequence"/>
</dbReference>
<dbReference type="InterPro" id="IPR052158">
    <property type="entry name" value="INH-QAR"/>
</dbReference>
<evidence type="ECO:0000313" key="3">
    <source>
        <dbReference type="Proteomes" id="UP001337655"/>
    </source>
</evidence>